<name>A0ACC2YFF3_9PEZI</name>
<evidence type="ECO:0000313" key="2">
    <source>
        <dbReference type="Proteomes" id="UP001172680"/>
    </source>
</evidence>
<dbReference type="EMBL" id="JAPDRP010000037">
    <property type="protein sequence ID" value="KAJ9634068.1"/>
    <property type="molecule type" value="Genomic_DNA"/>
</dbReference>
<evidence type="ECO:0000313" key="1">
    <source>
        <dbReference type="EMBL" id="KAJ9634068.1"/>
    </source>
</evidence>
<gene>
    <name evidence="1" type="ORF">H2199_009141</name>
</gene>
<comment type="caution">
    <text evidence="1">The sequence shown here is derived from an EMBL/GenBank/DDBJ whole genome shotgun (WGS) entry which is preliminary data.</text>
</comment>
<accession>A0ACC2YFF3</accession>
<dbReference type="Proteomes" id="UP001172680">
    <property type="component" value="Unassembled WGS sequence"/>
</dbReference>
<reference evidence="1" key="1">
    <citation type="submission" date="2022-10" db="EMBL/GenBank/DDBJ databases">
        <title>Culturing micro-colonial fungi from biological soil crusts in the Mojave desert and describing Neophaeococcomyces mojavensis, and introducing the new genera and species Taxawa tesnikishii.</title>
        <authorList>
            <person name="Kurbessoian T."/>
            <person name="Stajich J.E."/>
        </authorList>
    </citation>
    <scope>NUCLEOTIDE SEQUENCE</scope>
    <source>
        <strain evidence="1">JES_115</strain>
    </source>
</reference>
<protein>
    <submittedName>
        <fullName evidence="1">Uncharacterized protein</fullName>
    </submittedName>
</protein>
<keyword evidence="2" id="KW-1185">Reference proteome</keyword>
<sequence length="129" mass="14647">MPQAMDECRSQPENQRESGSQGEVLDSDRNDPPTIKPVAAELKQIFRSMEDQKTLIQKLDQKITKGLDDTKSLITKEGGRSDEKFCISRDFHISRYLGITIPTQLGKDFRNTPSIRLNQPASFRIPGRL</sequence>
<organism evidence="1 2">
    <name type="scientific">Coniosporium tulheliwenetii</name>
    <dbReference type="NCBI Taxonomy" id="3383036"/>
    <lineage>
        <taxon>Eukaryota</taxon>
        <taxon>Fungi</taxon>
        <taxon>Dikarya</taxon>
        <taxon>Ascomycota</taxon>
        <taxon>Pezizomycotina</taxon>
        <taxon>Dothideomycetes</taxon>
        <taxon>Dothideomycetes incertae sedis</taxon>
        <taxon>Coniosporium</taxon>
    </lineage>
</organism>
<proteinExistence type="predicted"/>